<dbReference type="SUPFAM" id="SSF52540">
    <property type="entry name" value="P-loop containing nucleoside triphosphate hydrolases"/>
    <property type="match status" value="1"/>
</dbReference>
<keyword evidence="5" id="KW-0067">ATP-binding</keyword>
<evidence type="ECO:0000256" key="4">
    <source>
        <dbReference type="ARBA" id="ARBA00022806"/>
    </source>
</evidence>
<dbReference type="InterPro" id="IPR047187">
    <property type="entry name" value="SF1_C_Upf1"/>
</dbReference>
<protein>
    <submittedName>
        <fullName evidence="10">AAA family ATPase</fullName>
    </submittedName>
</protein>
<evidence type="ECO:0000256" key="2">
    <source>
        <dbReference type="ARBA" id="ARBA00022741"/>
    </source>
</evidence>
<dbReference type="Pfam" id="PF10881">
    <property type="entry name" value="DUF2726"/>
    <property type="match status" value="1"/>
</dbReference>
<evidence type="ECO:0000256" key="3">
    <source>
        <dbReference type="ARBA" id="ARBA00022801"/>
    </source>
</evidence>
<dbReference type="AlphaFoldDB" id="A0A7J5C103"/>
<dbReference type="RefSeq" id="WP_158039096.1">
    <property type="nucleotide sequence ID" value="NZ_JACCFV010000001.1"/>
</dbReference>
<dbReference type="Pfam" id="PF13086">
    <property type="entry name" value="AAA_11"/>
    <property type="match status" value="1"/>
</dbReference>
<dbReference type="GO" id="GO:0043139">
    <property type="term" value="F:5'-3' DNA helicase activity"/>
    <property type="evidence" value="ECO:0007669"/>
    <property type="project" value="TreeGrafter"/>
</dbReference>
<dbReference type="CDD" id="cd18808">
    <property type="entry name" value="SF1_C_Upf1"/>
    <property type="match status" value="1"/>
</dbReference>
<feature type="domain" description="DNA2/NAM7 helicase helicase" evidence="8">
    <location>
        <begin position="182"/>
        <end position="531"/>
    </location>
</feature>
<feature type="domain" description="DNA2/NAM7 helicase-like C-terminal" evidence="9">
    <location>
        <begin position="557"/>
        <end position="734"/>
    </location>
</feature>
<dbReference type="PANTHER" id="PTHR43788:SF8">
    <property type="entry name" value="DNA-BINDING PROTEIN SMUBP-2"/>
    <property type="match status" value="1"/>
</dbReference>
<keyword evidence="11" id="KW-1185">Reference proteome</keyword>
<organism evidence="10 11">
    <name type="scientific">Pseudoclavibacter chungangensis</name>
    <dbReference type="NCBI Taxonomy" id="587635"/>
    <lineage>
        <taxon>Bacteria</taxon>
        <taxon>Bacillati</taxon>
        <taxon>Actinomycetota</taxon>
        <taxon>Actinomycetes</taxon>
        <taxon>Micrococcales</taxon>
        <taxon>Microbacteriaceae</taxon>
        <taxon>Pseudoclavibacter</taxon>
    </lineage>
</organism>
<evidence type="ECO:0000256" key="5">
    <source>
        <dbReference type="ARBA" id="ARBA00022840"/>
    </source>
</evidence>
<accession>A0A7J5C103</accession>
<evidence type="ECO:0000256" key="1">
    <source>
        <dbReference type="ARBA" id="ARBA00007913"/>
    </source>
</evidence>
<feature type="domain" description="DUF2726" evidence="7">
    <location>
        <begin position="815"/>
        <end position="915"/>
    </location>
</feature>
<evidence type="ECO:0000259" key="7">
    <source>
        <dbReference type="Pfam" id="PF10881"/>
    </source>
</evidence>
<dbReference type="OrthoDB" id="190275at2"/>
<reference evidence="10 11" key="1">
    <citation type="submission" date="2019-09" db="EMBL/GenBank/DDBJ databases">
        <title>Phylogeny of genus Pseudoclavibacter and closely related genus.</title>
        <authorList>
            <person name="Li Y."/>
        </authorList>
    </citation>
    <scope>NUCLEOTIDE SEQUENCE [LARGE SCALE GENOMIC DNA]</scope>
    <source>
        <strain evidence="10 11">DSM 23821</strain>
    </source>
</reference>
<dbReference type="InterPro" id="IPR027417">
    <property type="entry name" value="P-loop_NTPase"/>
</dbReference>
<feature type="compositionally biased region" description="Low complexity" evidence="6">
    <location>
        <begin position="87"/>
        <end position="96"/>
    </location>
</feature>
<keyword evidence="3" id="KW-0378">Hydrolase</keyword>
<dbReference type="PANTHER" id="PTHR43788">
    <property type="entry name" value="DNA2/NAM7 HELICASE FAMILY MEMBER"/>
    <property type="match status" value="1"/>
</dbReference>
<evidence type="ECO:0000259" key="8">
    <source>
        <dbReference type="Pfam" id="PF13086"/>
    </source>
</evidence>
<name>A0A7J5C103_9MICO</name>
<evidence type="ECO:0000259" key="9">
    <source>
        <dbReference type="Pfam" id="PF13087"/>
    </source>
</evidence>
<comment type="caution">
    <text evidence="10">The sequence shown here is derived from an EMBL/GenBank/DDBJ whole genome shotgun (WGS) entry which is preliminary data.</text>
</comment>
<sequence>MHDRSPDQLIHVQSAAGEWQDKTSQIARIVRGENVYRIRFVTKDGSPGKEYVYGAARVRILRSRPERRVPRAAPATKAGATPRRPDATGPATTAPASHAVGRTPPVSPPDVDARATEIMRYWSRIVEALPDGDDNGADPLQRPFAGLRARQADSALDVFLHRSPLARDDARSLVTPFPSSLSQREAVEQALRHRISVVEGPPGTGKTQTILNLIATLIAVPGTTVGVVSTNNAAVDNVREKLDGLGYGFVVAALGRRELRDAFFAEQATRDAAVRAFLSQPAPADVDARTHAARDARIRTLLAHQRDLHVARLERDALELERDHFTRHLAAHDVDPFSEHPTHRGGADRILDYLIEATDAESSDPGLIEGWIRRFRWRWRYGELRRHDVHDSATILRLHDAYYSRRITELTAEIARLDALTSGGGLDELVENHMDASRAMFTQALRARYSGTARTRFDAANYRKRIPALLDEYPVVLSTCHSIRASLGGGALLDYVIIDESSQVNLPTAALALASARNAVIVGDRRQLRPIFPKIDAAAIPAPSADVDALQHSVLTAVTERFGDDVPVTLLREHFRCDPRIIGFCNTSFYDGQLIPFTIGDPDRPAMHVRTTTAGHHMRSPRSGGRINDREASIIASELFPELATEFAPGDVGIVTPYRAQVDVAAGAIAGTELAAAQADTVHSYQGREKQTIVMSAVLDDSWRAGAQAKFADDPQLINVAVSRAVRRFILVTHETPPRSAVNLTNLVGFINYQYPDGGVQQTRLVSIFDLLYERHSARLDHLAGRLRGEMKLRSEDIAWTVVLDILNEPAYGTLHVTSQVLLRELIPSLDGLSDRERSFVKHRSSVDMVLFNRITHRPVLAIEVDGWKFHADDPEQLKRDEIKDGLLRRVGLPLLRLRTTGDSEPARIRDGIDAALLTVTP</sequence>
<gene>
    <name evidence="10" type="ORF">F8O01_01510</name>
</gene>
<dbReference type="GO" id="GO:0005524">
    <property type="term" value="F:ATP binding"/>
    <property type="evidence" value="ECO:0007669"/>
    <property type="project" value="UniProtKB-KW"/>
</dbReference>
<dbReference type="InterPro" id="IPR050534">
    <property type="entry name" value="Coronavir_polyprotein_1ab"/>
</dbReference>
<proteinExistence type="inferred from homology"/>
<dbReference type="Pfam" id="PF13087">
    <property type="entry name" value="AAA_12"/>
    <property type="match status" value="1"/>
</dbReference>
<feature type="region of interest" description="Disordered" evidence="6">
    <location>
        <begin position="64"/>
        <end position="110"/>
    </location>
</feature>
<evidence type="ECO:0000313" key="11">
    <source>
        <dbReference type="Proteomes" id="UP000467240"/>
    </source>
</evidence>
<keyword evidence="2" id="KW-0547">Nucleotide-binding</keyword>
<dbReference type="InterPro" id="IPR041679">
    <property type="entry name" value="DNA2/NAM7-like_C"/>
</dbReference>
<evidence type="ECO:0000256" key="6">
    <source>
        <dbReference type="SAM" id="MobiDB-lite"/>
    </source>
</evidence>
<keyword evidence="4" id="KW-0347">Helicase</keyword>
<dbReference type="InterPro" id="IPR024402">
    <property type="entry name" value="DUF2726"/>
</dbReference>
<dbReference type="EMBL" id="WBJZ01000002">
    <property type="protein sequence ID" value="KAB1662173.1"/>
    <property type="molecule type" value="Genomic_DNA"/>
</dbReference>
<dbReference type="Gene3D" id="3.40.50.300">
    <property type="entry name" value="P-loop containing nucleotide triphosphate hydrolases"/>
    <property type="match status" value="2"/>
</dbReference>
<dbReference type="Proteomes" id="UP000467240">
    <property type="component" value="Unassembled WGS sequence"/>
</dbReference>
<comment type="similarity">
    <text evidence="1">Belongs to the DNA2/NAM7 helicase family.</text>
</comment>
<dbReference type="GO" id="GO:0016787">
    <property type="term" value="F:hydrolase activity"/>
    <property type="evidence" value="ECO:0007669"/>
    <property type="project" value="UniProtKB-KW"/>
</dbReference>
<dbReference type="InterPro" id="IPR041677">
    <property type="entry name" value="DNA2/NAM7_AAA_11"/>
</dbReference>
<evidence type="ECO:0000313" key="10">
    <source>
        <dbReference type="EMBL" id="KAB1662173.1"/>
    </source>
</evidence>